<dbReference type="InterPro" id="IPR027357">
    <property type="entry name" value="DOCKER_dom"/>
</dbReference>
<dbReference type="InterPro" id="IPR046769">
    <property type="entry name" value="DOCKER_Lobe_A"/>
</dbReference>
<dbReference type="Gene3D" id="1.25.40.410">
    <property type="match status" value="1"/>
</dbReference>
<evidence type="ECO:0000259" key="3">
    <source>
        <dbReference type="PROSITE" id="PS51651"/>
    </source>
</evidence>
<dbReference type="AlphaFoldDB" id="A0A3L8SHM7"/>
<dbReference type="Pfam" id="PF20421">
    <property type="entry name" value="DHR-2_Lobe_C"/>
    <property type="match status" value="1"/>
</dbReference>
<dbReference type="InterPro" id="IPR026791">
    <property type="entry name" value="DOCK"/>
</dbReference>
<dbReference type="Pfam" id="PF06920">
    <property type="entry name" value="DHR-2_Lobe_A"/>
    <property type="match status" value="1"/>
</dbReference>
<accession>A0A3L8SHM7</accession>
<dbReference type="PROSITE" id="PS51651">
    <property type="entry name" value="DOCKER"/>
    <property type="match status" value="1"/>
</dbReference>
<gene>
    <name evidence="4" type="ORF">DV515_00007478</name>
</gene>
<keyword evidence="1" id="KW-0344">Guanine-nucleotide releasing factor</keyword>
<dbReference type="Gene3D" id="1.20.58.740">
    <property type="match status" value="1"/>
</dbReference>
<dbReference type="GO" id="GO:0031267">
    <property type="term" value="F:small GTPase binding"/>
    <property type="evidence" value="ECO:0007669"/>
    <property type="project" value="TreeGrafter"/>
</dbReference>
<protein>
    <recommendedName>
        <fullName evidence="3">DOCKER domain-containing protein</fullName>
    </recommendedName>
</protein>
<dbReference type="EMBL" id="QUSF01000019">
    <property type="protein sequence ID" value="RLW02254.1"/>
    <property type="molecule type" value="Genomic_DNA"/>
</dbReference>
<dbReference type="InterPro" id="IPR046770">
    <property type="entry name" value="DOCKER_Lobe_B"/>
</dbReference>
<dbReference type="InterPro" id="IPR043162">
    <property type="entry name" value="DOCK_C_lobe_C"/>
</dbReference>
<dbReference type="Proteomes" id="UP000276834">
    <property type="component" value="Unassembled WGS sequence"/>
</dbReference>
<comment type="caution">
    <text evidence="4">The sequence shown here is derived from an EMBL/GenBank/DDBJ whole genome shotgun (WGS) entry which is preliminary data.</text>
</comment>
<proteinExistence type="inferred from homology"/>
<dbReference type="FunFam" id="1.20.58.740:FF:000004">
    <property type="entry name" value="Dedicator of cytokinesis protein 1"/>
    <property type="match status" value="1"/>
</dbReference>
<name>A0A3L8SHM7_CHLGU</name>
<evidence type="ECO:0000313" key="4">
    <source>
        <dbReference type="EMBL" id="RLW02254.1"/>
    </source>
</evidence>
<evidence type="ECO:0000313" key="5">
    <source>
        <dbReference type="Proteomes" id="UP000276834"/>
    </source>
</evidence>
<dbReference type="InterPro" id="IPR046773">
    <property type="entry name" value="DOCKER_Lobe_C"/>
</dbReference>
<dbReference type="Pfam" id="PF20422">
    <property type="entry name" value="DHR-2_Lobe_B"/>
    <property type="match status" value="1"/>
</dbReference>
<dbReference type="GO" id="GO:0016477">
    <property type="term" value="P:cell migration"/>
    <property type="evidence" value="ECO:0007669"/>
    <property type="project" value="TreeGrafter"/>
</dbReference>
<feature type="domain" description="DOCKER" evidence="3">
    <location>
        <begin position="13"/>
        <end position="350"/>
    </location>
</feature>
<evidence type="ECO:0000256" key="1">
    <source>
        <dbReference type="ARBA" id="ARBA00022658"/>
    </source>
</evidence>
<evidence type="ECO:0000256" key="2">
    <source>
        <dbReference type="PROSITE-ProRule" id="PRU00984"/>
    </source>
</evidence>
<dbReference type="OrthoDB" id="18896at2759"/>
<dbReference type="GO" id="GO:0007520">
    <property type="term" value="P:myoblast fusion"/>
    <property type="evidence" value="ECO:0007669"/>
    <property type="project" value="TreeGrafter"/>
</dbReference>
<organism evidence="4 5">
    <name type="scientific">Chloebia gouldiae</name>
    <name type="common">Gouldian finch</name>
    <name type="synonym">Erythrura gouldiae</name>
    <dbReference type="NCBI Taxonomy" id="44316"/>
    <lineage>
        <taxon>Eukaryota</taxon>
        <taxon>Metazoa</taxon>
        <taxon>Chordata</taxon>
        <taxon>Craniata</taxon>
        <taxon>Vertebrata</taxon>
        <taxon>Euteleostomi</taxon>
        <taxon>Archelosauria</taxon>
        <taxon>Archosauria</taxon>
        <taxon>Dinosauria</taxon>
        <taxon>Saurischia</taxon>
        <taxon>Theropoda</taxon>
        <taxon>Coelurosauria</taxon>
        <taxon>Aves</taxon>
        <taxon>Neognathae</taxon>
        <taxon>Neoaves</taxon>
        <taxon>Telluraves</taxon>
        <taxon>Australaves</taxon>
        <taxon>Passeriformes</taxon>
        <taxon>Passeroidea</taxon>
        <taxon>Passeridae</taxon>
        <taxon>Chloebia</taxon>
    </lineage>
</organism>
<sequence>MRRGAEFSVANFYKEIEREEMYIRYLYKLCDLHKECDNYTEAAYTLLLHAKLLKWSEEACAAHLTQRDGYQAATQGQLKDQLYQEIIHYFDKGKRKQAQFYENIVKVIRPKPDYFAVGYYGQGFPTFIRFPNAEKMKTTSPPGEDIKTSSGQCILGLYTQYNQVNEVQRFEYSRPVRRGEKNPDNEFANMWIERTIYVTAYKLPGILRWFEVKSVFMVEISPLENAIETMQLTNDKINNMVQQHLNDPNLPINPLSMLLNGIVDPAVMGGFANYEKAFFTEKYMHEHPEDHDKIEKLKDLIAWQIPFLAEGIRIHGEKVTEALRPFHERMEACFRQLKDKVEKQYGVRAINPFLCNMRCWLLKIY</sequence>
<dbReference type="GO" id="GO:0005085">
    <property type="term" value="F:guanyl-nucleotide exchange factor activity"/>
    <property type="evidence" value="ECO:0007669"/>
    <property type="project" value="UniProtKB-KW"/>
</dbReference>
<keyword evidence="5" id="KW-1185">Reference proteome</keyword>
<dbReference type="GO" id="GO:0007264">
    <property type="term" value="P:small GTPase-mediated signal transduction"/>
    <property type="evidence" value="ECO:0007669"/>
    <property type="project" value="InterPro"/>
</dbReference>
<dbReference type="PANTHER" id="PTHR45653">
    <property type="entry name" value="DEDICATOR OF CYTOKINESIS"/>
    <property type="match status" value="1"/>
</dbReference>
<dbReference type="GO" id="GO:0005737">
    <property type="term" value="C:cytoplasm"/>
    <property type="evidence" value="ECO:0007669"/>
    <property type="project" value="TreeGrafter"/>
</dbReference>
<comment type="similarity">
    <text evidence="2">Belongs to the DOCK family.</text>
</comment>
<dbReference type="PANTHER" id="PTHR45653:SF1">
    <property type="entry name" value="DEDICATOR OF CYTOKINESIS PROTEIN 1"/>
    <property type="match status" value="1"/>
</dbReference>
<dbReference type="InterPro" id="IPR043161">
    <property type="entry name" value="DOCK_C_lobe_A"/>
</dbReference>
<reference evidence="4 5" key="1">
    <citation type="journal article" date="2018" name="Proc. R. Soc. B">
        <title>A non-coding region near Follistatin controls head colour polymorphism in the Gouldian finch.</title>
        <authorList>
            <person name="Toomey M.B."/>
            <person name="Marques C.I."/>
            <person name="Andrade P."/>
            <person name="Araujo P.M."/>
            <person name="Sabatino S."/>
            <person name="Gazda M.A."/>
            <person name="Afonso S."/>
            <person name="Lopes R.J."/>
            <person name="Corbo J.C."/>
            <person name="Carneiro M."/>
        </authorList>
    </citation>
    <scope>NUCLEOTIDE SEQUENCE [LARGE SCALE GENOMIC DNA]</scope>
    <source>
        <strain evidence="4">Red01</strain>
        <tissue evidence="4">Muscle</tissue>
    </source>
</reference>
<dbReference type="GO" id="GO:0005886">
    <property type="term" value="C:plasma membrane"/>
    <property type="evidence" value="ECO:0007669"/>
    <property type="project" value="TreeGrafter"/>
</dbReference>